<accession>A0A2U1ZSH8</accession>
<feature type="domain" description="SLH" evidence="3">
    <location>
        <begin position="650"/>
        <end position="717"/>
    </location>
</feature>
<dbReference type="InterPro" id="IPR015914">
    <property type="entry name" value="PAPs_N"/>
</dbReference>
<proteinExistence type="predicted"/>
<organism evidence="4 5">
    <name type="scientific">Serinibacter arcticus</name>
    <dbReference type="NCBI Taxonomy" id="1655435"/>
    <lineage>
        <taxon>Bacteria</taxon>
        <taxon>Bacillati</taxon>
        <taxon>Actinomycetota</taxon>
        <taxon>Actinomycetes</taxon>
        <taxon>Micrococcales</taxon>
        <taxon>Beutenbergiaceae</taxon>
        <taxon>Serinibacter</taxon>
    </lineage>
</organism>
<dbReference type="EMBL" id="PYHR01000002">
    <property type="protein sequence ID" value="PWD49893.1"/>
    <property type="molecule type" value="Genomic_DNA"/>
</dbReference>
<dbReference type="InterPro" id="IPR008979">
    <property type="entry name" value="Galactose-bd-like_sf"/>
</dbReference>
<dbReference type="GO" id="GO:0003993">
    <property type="term" value="F:acid phosphatase activity"/>
    <property type="evidence" value="ECO:0007669"/>
    <property type="project" value="InterPro"/>
</dbReference>
<dbReference type="SUPFAM" id="SSF49785">
    <property type="entry name" value="Galactose-binding domain-like"/>
    <property type="match status" value="1"/>
</dbReference>
<dbReference type="Pfam" id="PF00149">
    <property type="entry name" value="Metallophos"/>
    <property type="match status" value="1"/>
</dbReference>
<dbReference type="RefSeq" id="WP_109228276.1">
    <property type="nucleotide sequence ID" value="NZ_PYHR01000002.1"/>
</dbReference>
<evidence type="ECO:0000256" key="2">
    <source>
        <dbReference type="SAM" id="SignalP"/>
    </source>
</evidence>
<evidence type="ECO:0000313" key="5">
    <source>
        <dbReference type="Proteomes" id="UP000245166"/>
    </source>
</evidence>
<feature type="chain" id="PRO_5015532746" evidence="2">
    <location>
        <begin position="32"/>
        <end position="844"/>
    </location>
</feature>
<dbReference type="OrthoDB" id="9804511at2"/>
<evidence type="ECO:0000313" key="4">
    <source>
        <dbReference type="EMBL" id="PWD49893.1"/>
    </source>
</evidence>
<dbReference type="PANTHER" id="PTHR45867">
    <property type="entry name" value="PURPLE ACID PHOSPHATASE"/>
    <property type="match status" value="1"/>
</dbReference>
<gene>
    <name evidence="4" type="ORF">C8046_03545</name>
</gene>
<reference evidence="4 5" key="1">
    <citation type="submission" date="2018-03" db="EMBL/GenBank/DDBJ databases">
        <title>Genome assembly of novel Miniimonas species PCH200.</title>
        <authorList>
            <person name="Thakur V."/>
            <person name="Kumar V."/>
            <person name="Singh D."/>
        </authorList>
    </citation>
    <scope>NUCLEOTIDE SEQUENCE [LARGE SCALE GENOMIC DNA]</scope>
    <source>
        <strain evidence="4 5">PCH200</strain>
    </source>
</reference>
<name>A0A2U1ZSH8_9MICO</name>
<dbReference type="Pfam" id="PF16656">
    <property type="entry name" value="Pur_ac_phosph_N"/>
    <property type="match status" value="1"/>
</dbReference>
<keyword evidence="1 2" id="KW-0732">Signal</keyword>
<dbReference type="PANTHER" id="PTHR45867:SF3">
    <property type="entry name" value="ACID PHOSPHATASE TYPE 7"/>
    <property type="match status" value="1"/>
</dbReference>
<sequence length="844" mass="92118">MRSRIHRATGAVIGATLVGSLLVAVSAPAVADRSEPLAAAAAAEDALAPGRHLSPEATEWKFHDLDQDPAGDGDLLSWTLADYDDSAWPAAHGPFGALRGLKAPVSGQPVETLLTQYKAGTTTNIETFFFRAEIDLDAEELEGIGRLTGTVRHDDALAVWVNGEKVGGFLDDAFDPARGNMQYLGDSRSAPIVSSVVVPGDVLVEGENQIAIALYQDRDTSSDLYFNFETLETVAADEPLVVSDLVLNVGTDETERNVAWYLNDVADGTAQWAPASSYDGVTFPEAAATTPSIHTGQTHDGRFYHHATLDALAENETYVYRVGGEGSWSEVHEFTTGTFGSGEFEFFMVGDAQIGSSGDVARDTAGWTNTLDVAEEMFPDAEFIHSVGDQVERAGAENEYEGFLAPEQLRTMPLATINGNHDVGTTAYETHFFMPNLDKDFGNSGVSTRSQGNYSYVYKDVLFLGLNSNVMDVATHEAFIEKTLAEQGDDVRWVVASLHHSMFSVANHSINQNIVGLRNNLAPVLSEHGVDVVLMGHDHSYSRTRVMEGRTPVATWDDQLEVHPDEGQTVYVTGNSSSGSKYYNIRTPEAIGAADPNGFNYLAKAWQEYVPSFAHIEVDGDVMTISSYRTDDRSSFDEVVVHRAGVEEPVVSPFTDVPTDSVFFQEIRWLFERGITTGWPTADGGVEYRPLSSINRDAMAAFLFREFGDESYRAPDVSPFVDVAVDNQFYREIAWLAENEISTGWVTPTGAEFRPLAQINRDAMAAFLFRIGAPADYVAPPVSPFKDVDATTMYRTEILWAAQNGITLGWVGNDATVQFQPLSPIARDAMAAFLNRMVEGPRES</sequence>
<dbReference type="Gene3D" id="3.60.21.10">
    <property type="match status" value="1"/>
</dbReference>
<keyword evidence="5" id="KW-1185">Reference proteome</keyword>
<evidence type="ECO:0000256" key="1">
    <source>
        <dbReference type="ARBA" id="ARBA00022729"/>
    </source>
</evidence>
<dbReference type="PROSITE" id="PS51272">
    <property type="entry name" value="SLH"/>
    <property type="match status" value="2"/>
</dbReference>
<dbReference type="SUPFAM" id="SSF56300">
    <property type="entry name" value="Metallo-dependent phosphatases"/>
    <property type="match status" value="1"/>
</dbReference>
<feature type="signal peptide" evidence="2">
    <location>
        <begin position="1"/>
        <end position="31"/>
    </location>
</feature>
<protein>
    <submittedName>
        <fullName evidence="4">Metallophosphoesterase</fullName>
    </submittedName>
</protein>
<dbReference type="InterPro" id="IPR029052">
    <property type="entry name" value="Metallo-depent_PP-like"/>
</dbReference>
<comment type="caution">
    <text evidence="4">The sequence shown here is derived from an EMBL/GenBank/DDBJ whole genome shotgun (WGS) entry which is preliminary data.</text>
</comment>
<feature type="domain" description="SLH" evidence="3">
    <location>
        <begin position="781"/>
        <end position="844"/>
    </location>
</feature>
<dbReference type="InterPro" id="IPR004843">
    <property type="entry name" value="Calcineurin-like_PHP"/>
</dbReference>
<dbReference type="SUPFAM" id="SSF49363">
    <property type="entry name" value="Purple acid phosphatase, N-terminal domain"/>
    <property type="match status" value="1"/>
</dbReference>
<dbReference type="InterPro" id="IPR001119">
    <property type="entry name" value="SLH_dom"/>
</dbReference>
<dbReference type="Proteomes" id="UP000245166">
    <property type="component" value="Unassembled WGS sequence"/>
</dbReference>
<dbReference type="Gene3D" id="2.60.40.380">
    <property type="entry name" value="Purple acid phosphatase-like, N-terminal"/>
    <property type="match status" value="1"/>
</dbReference>
<dbReference type="GO" id="GO:0046872">
    <property type="term" value="F:metal ion binding"/>
    <property type="evidence" value="ECO:0007669"/>
    <property type="project" value="InterPro"/>
</dbReference>
<dbReference type="Gene3D" id="2.60.120.260">
    <property type="entry name" value="Galactose-binding domain-like"/>
    <property type="match status" value="1"/>
</dbReference>
<evidence type="ECO:0000259" key="3">
    <source>
        <dbReference type="PROSITE" id="PS51272"/>
    </source>
</evidence>
<dbReference type="InterPro" id="IPR008963">
    <property type="entry name" value="Purple_acid_Pase-like_N"/>
</dbReference>
<dbReference type="AlphaFoldDB" id="A0A2U1ZSH8"/>